<name>A0A9P4JA78_9PEZI</name>
<dbReference type="EMBL" id="ML996082">
    <property type="protein sequence ID" value="KAF2156287.1"/>
    <property type="molecule type" value="Genomic_DNA"/>
</dbReference>
<keyword evidence="2" id="KW-1185">Reference proteome</keyword>
<sequence>MGTVLTQPLPHQATLQLAKCGVLLPVVEADSGLWLAITLAIPPPTSVHPCLDHDSLLYPRILTIWCFNLVMIGSRISIPVDSSFCQSSPDDNEPPQTRVMDIGRHSRLFVSGCRWELCNSCSHPRPKLDRKLTGKCSKYQVWNHHVMQSIICIPKAR</sequence>
<evidence type="ECO:0000313" key="1">
    <source>
        <dbReference type="EMBL" id="KAF2156287.1"/>
    </source>
</evidence>
<reference evidence="1" key="1">
    <citation type="journal article" date="2020" name="Stud. Mycol.">
        <title>101 Dothideomycetes genomes: a test case for predicting lifestyles and emergence of pathogens.</title>
        <authorList>
            <person name="Haridas S."/>
            <person name="Albert R."/>
            <person name="Binder M."/>
            <person name="Bloem J."/>
            <person name="Labutti K."/>
            <person name="Salamov A."/>
            <person name="Andreopoulos B."/>
            <person name="Baker S."/>
            <person name="Barry K."/>
            <person name="Bills G."/>
            <person name="Bluhm B."/>
            <person name="Cannon C."/>
            <person name="Castanera R."/>
            <person name="Culley D."/>
            <person name="Daum C."/>
            <person name="Ezra D."/>
            <person name="Gonzalez J."/>
            <person name="Henrissat B."/>
            <person name="Kuo A."/>
            <person name="Liang C."/>
            <person name="Lipzen A."/>
            <person name="Lutzoni F."/>
            <person name="Magnuson J."/>
            <person name="Mondo S."/>
            <person name="Nolan M."/>
            <person name="Ohm R."/>
            <person name="Pangilinan J."/>
            <person name="Park H.-J."/>
            <person name="Ramirez L."/>
            <person name="Alfaro M."/>
            <person name="Sun H."/>
            <person name="Tritt A."/>
            <person name="Yoshinaga Y."/>
            <person name="Zwiers L.-H."/>
            <person name="Turgeon B."/>
            <person name="Goodwin S."/>
            <person name="Spatafora J."/>
            <person name="Crous P."/>
            <person name="Grigoriev I."/>
        </authorList>
    </citation>
    <scope>NUCLEOTIDE SEQUENCE</scope>
    <source>
        <strain evidence="1">CBS 260.36</strain>
    </source>
</reference>
<protein>
    <submittedName>
        <fullName evidence="1">Uncharacterized protein</fullName>
    </submittedName>
</protein>
<organism evidence="1 2">
    <name type="scientific">Myriangium duriaei CBS 260.36</name>
    <dbReference type="NCBI Taxonomy" id="1168546"/>
    <lineage>
        <taxon>Eukaryota</taxon>
        <taxon>Fungi</taxon>
        <taxon>Dikarya</taxon>
        <taxon>Ascomycota</taxon>
        <taxon>Pezizomycotina</taxon>
        <taxon>Dothideomycetes</taxon>
        <taxon>Dothideomycetidae</taxon>
        <taxon>Myriangiales</taxon>
        <taxon>Myriangiaceae</taxon>
        <taxon>Myriangium</taxon>
    </lineage>
</organism>
<comment type="caution">
    <text evidence="1">The sequence shown here is derived from an EMBL/GenBank/DDBJ whole genome shotgun (WGS) entry which is preliminary data.</text>
</comment>
<evidence type="ECO:0000313" key="2">
    <source>
        <dbReference type="Proteomes" id="UP000799439"/>
    </source>
</evidence>
<proteinExistence type="predicted"/>
<accession>A0A9P4JA78</accession>
<gene>
    <name evidence="1" type="ORF">K461DRAFT_93890</name>
</gene>
<dbReference type="Proteomes" id="UP000799439">
    <property type="component" value="Unassembled WGS sequence"/>
</dbReference>
<dbReference type="AlphaFoldDB" id="A0A9P4JA78"/>